<gene>
    <name evidence="1" type="ORF">C4N9_12135</name>
</gene>
<comment type="caution">
    <text evidence="1">The sequence shown here is derived from an EMBL/GenBank/DDBJ whole genome shotgun (WGS) entry which is preliminary data.</text>
</comment>
<proteinExistence type="predicted"/>
<sequence>MFGKTRISPQRPWLCDPLSHPDIARMTERERADLPWDAARICPAPVERPAGSAPALPCQARP</sequence>
<dbReference type="OrthoDB" id="8398417at2"/>
<dbReference type="AlphaFoldDB" id="A0A2U2CA47"/>
<dbReference type="GeneID" id="94365640"/>
<keyword evidence="2" id="KW-1185">Reference proteome</keyword>
<dbReference type="Proteomes" id="UP000244940">
    <property type="component" value="Unassembled WGS sequence"/>
</dbReference>
<reference evidence="1 2" key="1">
    <citation type="submission" date="2018-05" db="EMBL/GenBank/DDBJ databases">
        <title>Pararhodobacter marina sp. nov., isolated from deep-sea water of the Indian Ocean.</title>
        <authorList>
            <person name="Lai Q.Sr."/>
            <person name="Liu X."/>
            <person name="Shao Z."/>
        </authorList>
    </citation>
    <scope>NUCLEOTIDE SEQUENCE [LARGE SCALE GENOMIC DNA]</scope>
    <source>
        <strain evidence="1 2">CIC4N-9</strain>
    </source>
</reference>
<evidence type="ECO:0000313" key="2">
    <source>
        <dbReference type="Proteomes" id="UP000244940"/>
    </source>
</evidence>
<organism evidence="1 2">
    <name type="scientific">Pararhodobacter marinus</name>
    <dbReference type="NCBI Taxonomy" id="2184063"/>
    <lineage>
        <taxon>Bacteria</taxon>
        <taxon>Pseudomonadati</taxon>
        <taxon>Pseudomonadota</taxon>
        <taxon>Alphaproteobacteria</taxon>
        <taxon>Rhodobacterales</taxon>
        <taxon>Paracoccaceae</taxon>
        <taxon>Pararhodobacter</taxon>
    </lineage>
</organism>
<protein>
    <submittedName>
        <fullName evidence="1">Uncharacterized protein</fullName>
    </submittedName>
</protein>
<dbReference type="RefSeq" id="WP_109533582.1">
    <property type="nucleotide sequence ID" value="NZ_QEYD01000006.1"/>
</dbReference>
<name>A0A2U2CA47_9RHOB</name>
<dbReference type="EMBL" id="QEYD01000006">
    <property type="protein sequence ID" value="PWE28721.1"/>
    <property type="molecule type" value="Genomic_DNA"/>
</dbReference>
<evidence type="ECO:0000313" key="1">
    <source>
        <dbReference type="EMBL" id="PWE28721.1"/>
    </source>
</evidence>
<accession>A0A2U2CA47</accession>